<keyword evidence="7" id="KW-0805">Transcription regulation</keyword>
<feature type="compositionally biased region" description="Acidic residues" evidence="12">
    <location>
        <begin position="425"/>
        <end position="443"/>
    </location>
</feature>
<dbReference type="InterPro" id="IPR001357">
    <property type="entry name" value="BRCT_dom"/>
</dbReference>
<feature type="compositionally biased region" description="Polar residues" evidence="12">
    <location>
        <begin position="368"/>
        <end position="384"/>
    </location>
</feature>
<evidence type="ECO:0000256" key="11">
    <source>
        <dbReference type="ARBA" id="ARBA00032471"/>
    </source>
</evidence>
<dbReference type="InterPro" id="IPR015010">
    <property type="entry name" value="TERF2IP_Myb"/>
</dbReference>
<dbReference type="InterPro" id="IPR039595">
    <property type="entry name" value="TE2IP/Rap1"/>
</dbReference>
<comment type="similarity">
    <text evidence="3">Belongs to the RAP1 family.</text>
</comment>
<dbReference type="Proteomes" id="UP000193689">
    <property type="component" value="Unassembled WGS sequence"/>
</dbReference>
<feature type="compositionally biased region" description="Polar residues" evidence="12">
    <location>
        <begin position="768"/>
        <end position="821"/>
    </location>
</feature>
<sequence length="1051" mass="116639">MSAGIVYQGIPGGSGGTLFKGKRFWVAHRVPNRATVIQNIENNGGEVVKLEKNADHLIADHARTDVPPGSYSWQFIQESVENGRLQNIEDYQNVRPTAEPRPVGSSQIPQKGTRTPFTPEDDRILMEWATRHEKGGNALSGHVIYKKLAEKYPHHTYQSWRDRWVKKLSHVPRSSVPDDEGSPSGGAPAATPVAALGSAPSPSAGRATPTSSQPGTQNSRPSGGPSPGSARATRAKFSEEEDQLLIDYIRECKENGKRLSGNTIYQELAEDFPQHTAHSWRDRYLRHLKPRVEHDEEPRLELSRAEQRAEQSRKAAKTRVSALPAIQEAFQRAPAGSSRINTVGHVQPAPKLQVVNVAKGSFHVKQATSVETSSKGAHFTNSAQKAIEDNELDTDGEEDPDELDSEGGKGTLDGLDEKGHNVALDESDPEVEEGAPDGPDAEGDNAALYEPNAEGDNMALDDSDAEAEEDPSIGTYRAKQQQQQSNATPRSRPSQQITHPAASSTFHTGYNPNKEQFYKDLQVYLANDTQARLQSIWPTVRGRTFELWDLWQAVMSQKVDPAERDWQQISELLYYNWVQYPTVPDEIRNCYDVHLSGFEEALIAFDENSDEEEDEDEDEDTVVQEPAAINEHEEETANMALAFTSSPPKQASLKRSFNAVGSSDHIHAETPRKHFKFTRSSVIPSTPDAVNGTARLRPSLSAAVSPADSRHTSLPRSSRSTKSNRKGKQVATETDRAEDSRVLQLPNNVHTRKPALEPETQDFRFEETQNVEFNTPVEEQSQTGITPSQQLRLESDAQPSEYQPSPHVTRTQLSPGQTTPTPKRKAQPPFLLDENDEENAVTPKPRFGKGPNPALSVTQSTKPKRRTLPASFSPRYQTKLAPLTAQTQLEHSFPPNSTAESSRAEQSDSKPCPTQTPKQTSVRPHENITPAPSSSVPSKGAKFIDIVEYYMSLGYPQHIARRSLDATSWNRGLAGEVMENLKKGNGLPTNWEGVWTERDDESLRLIDSVEPAKDQKEAKKRQKETKRLLTKHGEAHIALRRKWLNTVIDEP</sequence>
<dbReference type="GO" id="GO:0070187">
    <property type="term" value="C:shelterin complex"/>
    <property type="evidence" value="ECO:0007669"/>
    <property type="project" value="TreeGrafter"/>
</dbReference>
<feature type="compositionally biased region" description="Polar residues" evidence="12">
    <location>
        <begin position="884"/>
        <end position="901"/>
    </location>
</feature>
<dbReference type="SUPFAM" id="SSF52113">
    <property type="entry name" value="BRCT domain"/>
    <property type="match status" value="1"/>
</dbReference>
<keyword evidence="8" id="KW-0010">Activator</keyword>
<feature type="compositionally biased region" description="Polar residues" evidence="12">
    <location>
        <begin position="912"/>
        <end position="922"/>
    </location>
</feature>
<dbReference type="Gene3D" id="1.10.10.2170">
    <property type="match status" value="1"/>
</dbReference>
<dbReference type="EMBL" id="MCFJ01000010">
    <property type="protein sequence ID" value="ORY61397.1"/>
    <property type="molecule type" value="Genomic_DNA"/>
</dbReference>
<dbReference type="PANTHER" id="PTHR16466:SF6">
    <property type="entry name" value="TELOMERIC REPEAT-BINDING FACTOR 2-INTERACTING PROTEIN 1"/>
    <property type="match status" value="1"/>
</dbReference>
<dbReference type="SMART" id="SM01014">
    <property type="entry name" value="ARID"/>
    <property type="match status" value="1"/>
</dbReference>
<evidence type="ECO:0000256" key="12">
    <source>
        <dbReference type="SAM" id="MobiDB-lite"/>
    </source>
</evidence>
<evidence type="ECO:0000313" key="15">
    <source>
        <dbReference type="Proteomes" id="UP000193689"/>
    </source>
</evidence>
<dbReference type="GeneID" id="63774770"/>
<dbReference type="CDD" id="cd16100">
    <property type="entry name" value="ARID"/>
    <property type="match status" value="1"/>
</dbReference>
<dbReference type="Pfam" id="PF01388">
    <property type="entry name" value="ARID"/>
    <property type="match status" value="1"/>
</dbReference>
<dbReference type="SUPFAM" id="SSF46689">
    <property type="entry name" value="Homeodomain-like"/>
    <property type="match status" value="2"/>
</dbReference>
<dbReference type="Pfam" id="PF16589">
    <property type="entry name" value="BRCT_2"/>
    <property type="match status" value="1"/>
</dbReference>
<feature type="domain" description="Myb-like" evidence="13">
    <location>
        <begin position="233"/>
        <end position="290"/>
    </location>
</feature>
<dbReference type="InterPro" id="IPR001606">
    <property type="entry name" value="ARID_dom"/>
</dbReference>
<feature type="compositionally biased region" description="Polar residues" evidence="12">
    <location>
        <begin position="104"/>
        <end position="116"/>
    </location>
</feature>
<dbReference type="PANTHER" id="PTHR16466">
    <property type="entry name" value="TELOMERE REPEAT-BINDING FACTOR 2-INTERACTING PROTEIN 1"/>
    <property type="match status" value="1"/>
</dbReference>
<evidence type="ECO:0000256" key="9">
    <source>
        <dbReference type="ARBA" id="ARBA00023163"/>
    </source>
</evidence>
<dbReference type="Pfam" id="PF08914">
    <property type="entry name" value="Myb_Rap1"/>
    <property type="match status" value="2"/>
</dbReference>
<feature type="compositionally biased region" description="Polar residues" evidence="12">
    <location>
        <begin position="712"/>
        <end position="721"/>
    </location>
</feature>
<evidence type="ECO:0000256" key="7">
    <source>
        <dbReference type="ARBA" id="ARBA00023015"/>
    </source>
</evidence>
<evidence type="ECO:0000256" key="5">
    <source>
        <dbReference type="ARBA" id="ARBA00022454"/>
    </source>
</evidence>
<comment type="subcellular location">
    <subcellularLocation>
        <location evidence="2">Chromosome</location>
        <location evidence="2">Telomere</location>
    </subcellularLocation>
    <subcellularLocation>
        <location evidence="1">Nucleus</location>
    </subcellularLocation>
</comment>
<feature type="region of interest" description="Disordered" evidence="12">
    <location>
        <begin position="95"/>
        <end position="120"/>
    </location>
</feature>
<dbReference type="Gene3D" id="1.10.10.60">
    <property type="entry name" value="Homeodomain-like"/>
    <property type="match status" value="2"/>
</dbReference>
<dbReference type="SUPFAM" id="SSF46774">
    <property type="entry name" value="ARID-like"/>
    <property type="match status" value="1"/>
</dbReference>
<dbReference type="InterPro" id="IPR036420">
    <property type="entry name" value="BRCT_dom_sf"/>
</dbReference>
<evidence type="ECO:0000256" key="10">
    <source>
        <dbReference type="ARBA" id="ARBA00023242"/>
    </source>
</evidence>
<evidence type="ECO:0000256" key="3">
    <source>
        <dbReference type="ARBA" id="ARBA00010467"/>
    </source>
</evidence>
<dbReference type="AlphaFoldDB" id="A0A1Y2DQA8"/>
<evidence type="ECO:0000313" key="14">
    <source>
        <dbReference type="EMBL" id="ORY61397.1"/>
    </source>
</evidence>
<keyword evidence="10" id="KW-0539">Nucleus</keyword>
<evidence type="ECO:0000256" key="2">
    <source>
        <dbReference type="ARBA" id="ARBA00004574"/>
    </source>
</evidence>
<feature type="compositionally biased region" description="Acidic residues" evidence="12">
    <location>
        <begin position="459"/>
        <end position="471"/>
    </location>
</feature>
<comment type="caution">
    <text evidence="14">The sequence shown here is derived from an EMBL/GenBank/DDBJ whole genome shotgun (WGS) entry which is preliminary data.</text>
</comment>
<dbReference type="InterPro" id="IPR021661">
    <property type="entry name" value="Rap1_C"/>
</dbReference>
<dbReference type="Pfam" id="PF11626">
    <property type="entry name" value="Rap1_C"/>
    <property type="match status" value="1"/>
</dbReference>
<dbReference type="GO" id="GO:0042162">
    <property type="term" value="F:telomeric DNA binding"/>
    <property type="evidence" value="ECO:0007669"/>
    <property type="project" value="TreeGrafter"/>
</dbReference>
<dbReference type="InterPro" id="IPR001005">
    <property type="entry name" value="SANT/Myb"/>
</dbReference>
<dbReference type="OrthoDB" id="435460at2759"/>
<dbReference type="GO" id="GO:0010833">
    <property type="term" value="P:telomere maintenance via telomere lengthening"/>
    <property type="evidence" value="ECO:0007669"/>
    <property type="project" value="TreeGrafter"/>
</dbReference>
<feature type="region of interest" description="Disordered" evidence="12">
    <location>
        <begin position="171"/>
        <end position="237"/>
    </location>
</feature>
<dbReference type="InterPro" id="IPR036431">
    <property type="entry name" value="ARID_dom_sf"/>
</dbReference>
<accession>A0A1Y2DQA8</accession>
<dbReference type="InterPro" id="IPR009057">
    <property type="entry name" value="Homeodomain-like_sf"/>
</dbReference>
<evidence type="ECO:0000259" key="13">
    <source>
        <dbReference type="SMART" id="SM00717"/>
    </source>
</evidence>
<feature type="region of interest" description="Disordered" evidence="12">
    <location>
        <begin position="368"/>
        <end position="511"/>
    </location>
</feature>
<dbReference type="InterPro" id="IPR038104">
    <property type="entry name" value="Rap1_C_sf"/>
</dbReference>
<feature type="compositionally biased region" description="Acidic residues" evidence="12">
    <location>
        <begin position="389"/>
        <end position="405"/>
    </location>
</feature>
<dbReference type="SMART" id="SM00717">
    <property type="entry name" value="SANT"/>
    <property type="match status" value="2"/>
</dbReference>
<feature type="region of interest" description="Disordered" evidence="12">
    <location>
        <begin position="699"/>
        <end position="938"/>
    </location>
</feature>
<keyword evidence="9" id="KW-0804">Transcription</keyword>
<dbReference type="Gene3D" id="1.10.150.60">
    <property type="entry name" value="ARID DNA-binding domain"/>
    <property type="match status" value="1"/>
</dbReference>
<feature type="compositionally biased region" description="Low complexity" evidence="12">
    <location>
        <begin position="194"/>
        <end position="212"/>
    </location>
</feature>
<evidence type="ECO:0000256" key="8">
    <source>
        <dbReference type="ARBA" id="ARBA00023159"/>
    </source>
</evidence>
<evidence type="ECO:0000256" key="1">
    <source>
        <dbReference type="ARBA" id="ARBA00004123"/>
    </source>
</evidence>
<dbReference type="STRING" id="1141098.A0A1Y2DQA8"/>
<evidence type="ECO:0000256" key="4">
    <source>
        <dbReference type="ARBA" id="ARBA00017805"/>
    </source>
</evidence>
<dbReference type="GO" id="GO:0031848">
    <property type="term" value="P:protection from non-homologous end joining at telomere"/>
    <property type="evidence" value="ECO:0007669"/>
    <property type="project" value="TreeGrafter"/>
</dbReference>
<evidence type="ECO:0000256" key="6">
    <source>
        <dbReference type="ARBA" id="ARBA00022895"/>
    </source>
</evidence>
<protein>
    <recommendedName>
        <fullName evidence="4">Telomeric repeat-binding factor 2-interacting protein 1</fullName>
    </recommendedName>
    <alternativeName>
        <fullName evidence="11">Repressor/activator protein 1 homolog</fullName>
    </alternativeName>
</protein>
<feature type="region of interest" description="Disordered" evidence="12">
    <location>
        <begin position="294"/>
        <end position="320"/>
    </location>
</feature>
<dbReference type="RefSeq" id="XP_040713474.1">
    <property type="nucleotide sequence ID" value="XM_040858558.1"/>
</dbReference>
<dbReference type="InParanoid" id="A0A1Y2DQA8"/>
<keyword evidence="6" id="KW-0779">Telomere</keyword>
<organism evidence="14 15">
    <name type="scientific">Pseudomassariella vexata</name>
    <dbReference type="NCBI Taxonomy" id="1141098"/>
    <lineage>
        <taxon>Eukaryota</taxon>
        <taxon>Fungi</taxon>
        <taxon>Dikarya</taxon>
        <taxon>Ascomycota</taxon>
        <taxon>Pezizomycotina</taxon>
        <taxon>Sordariomycetes</taxon>
        <taxon>Xylariomycetidae</taxon>
        <taxon>Amphisphaeriales</taxon>
        <taxon>Pseudomassariaceae</taxon>
        <taxon>Pseudomassariella</taxon>
    </lineage>
</organism>
<keyword evidence="15" id="KW-1185">Reference proteome</keyword>
<feature type="compositionally biased region" description="Polar residues" evidence="12">
    <location>
        <begin position="478"/>
        <end position="511"/>
    </location>
</feature>
<reference evidence="14 15" key="1">
    <citation type="submission" date="2016-07" db="EMBL/GenBank/DDBJ databases">
        <title>Pervasive Adenine N6-methylation of Active Genes in Fungi.</title>
        <authorList>
            <consortium name="DOE Joint Genome Institute"/>
            <person name="Mondo S.J."/>
            <person name="Dannebaum R.O."/>
            <person name="Kuo R.C."/>
            <person name="Labutti K."/>
            <person name="Haridas S."/>
            <person name="Kuo A."/>
            <person name="Salamov A."/>
            <person name="Ahrendt S.R."/>
            <person name="Lipzen A."/>
            <person name="Sullivan W."/>
            <person name="Andreopoulos W.B."/>
            <person name="Clum A."/>
            <person name="Lindquist E."/>
            <person name="Daum C."/>
            <person name="Ramamoorthy G.K."/>
            <person name="Gryganskyi A."/>
            <person name="Culley D."/>
            <person name="Magnuson J.K."/>
            <person name="James T.Y."/>
            <person name="O'Malley M.A."/>
            <person name="Stajich J.E."/>
            <person name="Spatafora J.W."/>
            <person name="Visel A."/>
            <person name="Grigoriev I.V."/>
        </authorList>
    </citation>
    <scope>NUCLEOTIDE SEQUENCE [LARGE SCALE GENOMIC DNA]</scope>
    <source>
        <strain evidence="14 15">CBS 129021</strain>
    </source>
</reference>
<feature type="compositionally biased region" description="Basic and acidic residues" evidence="12">
    <location>
        <begin position="294"/>
        <end position="313"/>
    </location>
</feature>
<keyword evidence="5" id="KW-0158">Chromosome</keyword>
<gene>
    <name evidence="14" type="ORF">BCR38DRAFT_411274</name>
</gene>
<dbReference type="CDD" id="cd11655">
    <property type="entry name" value="rap1_myb-like"/>
    <property type="match status" value="2"/>
</dbReference>
<name>A0A1Y2DQA8_9PEZI</name>
<proteinExistence type="inferred from homology"/>
<feature type="domain" description="Myb-like" evidence="13">
    <location>
        <begin position="113"/>
        <end position="170"/>
    </location>
</feature>